<dbReference type="GeneID" id="9835345"/>
<feature type="transmembrane region" description="Helical" evidence="1">
    <location>
        <begin position="20"/>
        <end position="40"/>
    </location>
</feature>
<name>A0A090M1U3_OSTTA</name>
<reference evidence="2 3" key="2">
    <citation type="journal article" date="2014" name="BMC Genomics">
        <title>An improved genome of the model marine alga Ostreococcus tauri unfolds by assessing Illumina de novo assemblies.</title>
        <authorList>
            <person name="Blanc-Mathieu R."/>
            <person name="Verhelst B."/>
            <person name="Derelle E."/>
            <person name="Rombauts S."/>
            <person name="Bouget F.Y."/>
            <person name="Carre I."/>
            <person name="Chateau A."/>
            <person name="Eyre-Walker A."/>
            <person name="Grimsley N."/>
            <person name="Moreau H."/>
            <person name="Piegu B."/>
            <person name="Rivals E."/>
            <person name="Schackwitz W."/>
            <person name="Van de Peer Y."/>
            <person name="Piganeau G."/>
        </authorList>
    </citation>
    <scope>NUCLEOTIDE SEQUENCE [LARGE SCALE GENOMIC DNA]</scope>
    <source>
        <strain evidence="3">OTTH 0595 / CCAP 157/2 / RCC745</strain>
    </source>
</reference>
<evidence type="ECO:0000313" key="2">
    <source>
        <dbReference type="EMBL" id="CEF98205.1"/>
    </source>
</evidence>
<evidence type="ECO:0000256" key="1">
    <source>
        <dbReference type="SAM" id="Phobius"/>
    </source>
</evidence>
<keyword evidence="3" id="KW-1185">Reference proteome</keyword>
<keyword evidence="1" id="KW-1133">Transmembrane helix</keyword>
<gene>
    <name evidence="2" type="ORF">OT_ostta06g00270</name>
</gene>
<proteinExistence type="predicted"/>
<dbReference type="Proteomes" id="UP000009170">
    <property type="component" value="Unassembled WGS sequence"/>
</dbReference>
<dbReference type="InParanoid" id="A0A090M1U3"/>
<evidence type="ECO:0000313" key="3">
    <source>
        <dbReference type="Proteomes" id="UP000009170"/>
    </source>
</evidence>
<dbReference type="KEGG" id="ota:OT_ostta06g00270"/>
<protein>
    <submittedName>
        <fullName evidence="2">Unnamed product</fullName>
    </submittedName>
</protein>
<sequence>MDASTPLLASARTKTSRDARAWVALGGGVCVGIVSVLACARQSLGGLGRGHWTPARGRPLIAPKPARGEMHATRTFTLHTQCMDRATKLGLAEFFYTGAPEGYLVRHNYHSTSFFESKHALKMDRVILDSEERAWRVTTNDVNFEYGFAFRNPVTGRWRYEVGKHDAPLAKAPCSQRYGKYFNRVVTLDKGTNIEYVYGSCNTMCPEGFVETQWVDQPLSDDVPVDEGAEPLDLGEGDDARLITIRTALPLKSDGQGPSGRALVQRDKRFAETEDVSRWIMAIVDPYPYSEMKLAMLEVVKSSAGRLSVRQIDSKRYKFGHDCVRTECSVAKYDVSAIWHDRPLTAFTYKFWATKLQYTIARKGDTKVPSFEHAFSDSAFISTTNVWTMKKAGTWGMDVDVRRVVFTSAGVCGSSWDGRCLRMGAVERAYFEPHTATEAHWVATLDGGNKGAMAMIKVYTDDAGNLLAKVTAGREGSQCTDPPKIAGTIKLTAWLRQWDKLQCTIPLQTRWSGARVKTVKNRATDSNVIGVGALAYLLAPEMTASLAASFNAPAT</sequence>
<dbReference type="AlphaFoldDB" id="A0A090M1U3"/>
<comment type="caution">
    <text evidence="2">The sequence shown here is derived from an EMBL/GenBank/DDBJ whole genome shotgun (WGS) entry which is preliminary data.</text>
</comment>
<reference evidence="3" key="1">
    <citation type="journal article" date="2006" name="Proc. Natl. Acad. Sci. U.S.A.">
        <title>Genome analysis of the smallest free-living eukaryote Ostreococcus tauri unveils many unique features.</title>
        <authorList>
            <person name="Derelle E."/>
            <person name="Ferraz C."/>
            <person name="Rombauts S."/>
            <person name="Rouze P."/>
            <person name="Worden A.Z."/>
            <person name="Robbens S."/>
            <person name="Partensky F."/>
            <person name="Degroeve S."/>
            <person name="Echeynie S."/>
            <person name="Cooke R."/>
            <person name="Saeys Y."/>
            <person name="Wuyts J."/>
            <person name="Jabbari K."/>
            <person name="Bowler C."/>
            <person name="Panaud O."/>
            <person name="Piegu B."/>
            <person name="Ball S.G."/>
            <person name="Ral J.-P."/>
            <person name="Bouget F.-Y."/>
            <person name="Piganeau G."/>
            <person name="De Baets B."/>
            <person name="Picard A."/>
            <person name="Delseny M."/>
            <person name="Demaille J."/>
            <person name="Van de Peer Y."/>
            <person name="Moreau H."/>
        </authorList>
    </citation>
    <scope>NUCLEOTIDE SEQUENCE [LARGE SCALE GENOMIC DNA]</scope>
    <source>
        <strain evidence="3">OTTH 0595 / CCAP 157/2 / RCC745</strain>
    </source>
</reference>
<dbReference type="EMBL" id="CAID01000006">
    <property type="protein sequence ID" value="CEF98205.1"/>
    <property type="molecule type" value="Genomic_DNA"/>
</dbReference>
<accession>A0A090M1U3</accession>
<dbReference type="RefSeq" id="XP_003079645.2">
    <property type="nucleotide sequence ID" value="XM_003079597.2"/>
</dbReference>
<organism evidence="2 3">
    <name type="scientific">Ostreococcus tauri</name>
    <name type="common">Marine green alga</name>
    <dbReference type="NCBI Taxonomy" id="70448"/>
    <lineage>
        <taxon>Eukaryota</taxon>
        <taxon>Viridiplantae</taxon>
        <taxon>Chlorophyta</taxon>
        <taxon>Mamiellophyceae</taxon>
        <taxon>Mamiellales</taxon>
        <taxon>Bathycoccaceae</taxon>
        <taxon>Ostreococcus</taxon>
    </lineage>
</organism>
<keyword evidence="1" id="KW-0812">Transmembrane</keyword>
<keyword evidence="1" id="KW-0472">Membrane</keyword>